<dbReference type="AlphaFoldDB" id="A0A931I0E7"/>
<keyword evidence="4" id="KW-1185">Reference proteome</keyword>
<keyword evidence="1" id="KW-0812">Transmembrane</keyword>
<evidence type="ECO:0000256" key="1">
    <source>
        <dbReference type="SAM" id="Phobius"/>
    </source>
</evidence>
<dbReference type="Pfam" id="PF09608">
    <property type="entry name" value="Alph_Pro_TM"/>
    <property type="match status" value="1"/>
</dbReference>
<proteinExistence type="predicted"/>
<evidence type="ECO:0000313" key="4">
    <source>
        <dbReference type="Proteomes" id="UP000631694"/>
    </source>
</evidence>
<dbReference type="InterPro" id="IPR019088">
    <property type="entry name" value="CHP02186-rel_TM"/>
</dbReference>
<name>A0A931I0E7_9HYPH</name>
<dbReference type="RefSeq" id="WP_197310540.1">
    <property type="nucleotide sequence ID" value="NZ_JADZLT010000043.1"/>
</dbReference>
<keyword evidence="1" id="KW-0472">Membrane</keyword>
<feature type="transmembrane region" description="Helical" evidence="1">
    <location>
        <begin position="234"/>
        <end position="255"/>
    </location>
</feature>
<accession>A0A931I0E7</accession>
<feature type="signal peptide" evidence="2">
    <location>
        <begin position="1"/>
        <end position="26"/>
    </location>
</feature>
<evidence type="ECO:0000313" key="3">
    <source>
        <dbReference type="EMBL" id="MBH0237447.1"/>
    </source>
</evidence>
<reference evidence="3" key="1">
    <citation type="submission" date="2020-12" db="EMBL/GenBank/DDBJ databases">
        <title>Methylobrevis albus sp. nov., isolated from fresh water lack sediment.</title>
        <authorList>
            <person name="Zou Q."/>
        </authorList>
    </citation>
    <scope>NUCLEOTIDE SEQUENCE</scope>
    <source>
        <strain evidence="3">L22</strain>
    </source>
</reference>
<dbReference type="EMBL" id="JADZLT010000043">
    <property type="protein sequence ID" value="MBH0237447.1"/>
    <property type="molecule type" value="Genomic_DNA"/>
</dbReference>
<protein>
    <submittedName>
        <fullName evidence="3">TIGR02186 family protein</fullName>
    </submittedName>
</protein>
<gene>
    <name evidence="3" type="ORF">I5731_06400</name>
</gene>
<sequence>MTARRLVPVLLGLLLAVVALPRTAPAEQLVTAISTDLVSISSNFNGSQIVFFGSIERDSQSVSRPAQYEIAVAVFGPPTNVVARRKVRTFGLWINREAEAFEEVPSFYALLTTSPLGDIVGEPIRQRRGLGFRAIVDESQADDRIRPPRFEAAFLRLMQAQGRYSEVPGAVEFLSPTLFRANLVLPPNVPLGTFDVRVFLFRDGVQLSQASEQLTIAKVGFEQAMTTFSREHGLLYGLATVLMATLTGWLASVIFRRD</sequence>
<evidence type="ECO:0000256" key="2">
    <source>
        <dbReference type="SAM" id="SignalP"/>
    </source>
</evidence>
<keyword evidence="1" id="KW-1133">Transmembrane helix</keyword>
<comment type="caution">
    <text evidence="3">The sequence shown here is derived from an EMBL/GenBank/DDBJ whole genome shotgun (WGS) entry which is preliminary data.</text>
</comment>
<keyword evidence="2" id="KW-0732">Signal</keyword>
<organism evidence="3 4">
    <name type="scientific">Methylobrevis albus</name>
    <dbReference type="NCBI Taxonomy" id="2793297"/>
    <lineage>
        <taxon>Bacteria</taxon>
        <taxon>Pseudomonadati</taxon>
        <taxon>Pseudomonadota</taxon>
        <taxon>Alphaproteobacteria</taxon>
        <taxon>Hyphomicrobiales</taxon>
        <taxon>Pleomorphomonadaceae</taxon>
        <taxon>Methylobrevis</taxon>
    </lineage>
</organism>
<dbReference type="Proteomes" id="UP000631694">
    <property type="component" value="Unassembled WGS sequence"/>
</dbReference>
<feature type="chain" id="PRO_5037418326" evidence="2">
    <location>
        <begin position="27"/>
        <end position="258"/>
    </location>
</feature>